<feature type="region of interest" description="Disordered" evidence="1">
    <location>
        <begin position="1"/>
        <end position="34"/>
    </location>
</feature>
<comment type="caution">
    <text evidence="2">The sequence shown here is derived from an EMBL/GenBank/DDBJ whole genome shotgun (WGS) entry which is preliminary data.</text>
</comment>
<evidence type="ECO:0000313" key="3">
    <source>
        <dbReference type="Proteomes" id="UP001457282"/>
    </source>
</evidence>
<dbReference type="PANTHER" id="PTHR36380">
    <property type="entry name" value="BNAA03G58330D PROTEIN"/>
    <property type="match status" value="1"/>
</dbReference>
<evidence type="ECO:0000313" key="2">
    <source>
        <dbReference type="EMBL" id="KAK9948616.1"/>
    </source>
</evidence>
<dbReference type="Proteomes" id="UP001457282">
    <property type="component" value="Unassembled WGS sequence"/>
</dbReference>
<dbReference type="InterPro" id="IPR038777">
    <property type="entry name" value="At4g18490-like"/>
</dbReference>
<proteinExistence type="predicted"/>
<gene>
    <name evidence="2" type="ORF">M0R45_004183</name>
</gene>
<dbReference type="AlphaFoldDB" id="A0AAW1YJ37"/>
<organism evidence="2 3">
    <name type="scientific">Rubus argutus</name>
    <name type="common">Southern blackberry</name>
    <dbReference type="NCBI Taxonomy" id="59490"/>
    <lineage>
        <taxon>Eukaryota</taxon>
        <taxon>Viridiplantae</taxon>
        <taxon>Streptophyta</taxon>
        <taxon>Embryophyta</taxon>
        <taxon>Tracheophyta</taxon>
        <taxon>Spermatophyta</taxon>
        <taxon>Magnoliopsida</taxon>
        <taxon>eudicotyledons</taxon>
        <taxon>Gunneridae</taxon>
        <taxon>Pentapetalae</taxon>
        <taxon>rosids</taxon>
        <taxon>fabids</taxon>
        <taxon>Rosales</taxon>
        <taxon>Rosaceae</taxon>
        <taxon>Rosoideae</taxon>
        <taxon>Rosoideae incertae sedis</taxon>
        <taxon>Rubus</taxon>
    </lineage>
</organism>
<feature type="compositionally biased region" description="Basic and acidic residues" evidence="1">
    <location>
        <begin position="15"/>
        <end position="25"/>
    </location>
</feature>
<keyword evidence="3" id="KW-1185">Reference proteome</keyword>
<protein>
    <submittedName>
        <fullName evidence="2">Uncharacterized protein</fullName>
    </submittedName>
</protein>
<dbReference type="EMBL" id="JBEDUW010000001">
    <property type="protein sequence ID" value="KAK9948616.1"/>
    <property type="molecule type" value="Genomic_DNA"/>
</dbReference>
<accession>A0AAW1YJ37</accession>
<reference evidence="2 3" key="1">
    <citation type="journal article" date="2023" name="G3 (Bethesda)">
        <title>A chromosome-length genome assembly and annotation of blackberry (Rubus argutus, cv. 'Hillquist').</title>
        <authorList>
            <person name="Bruna T."/>
            <person name="Aryal R."/>
            <person name="Dudchenko O."/>
            <person name="Sargent D.J."/>
            <person name="Mead D."/>
            <person name="Buti M."/>
            <person name="Cavallini A."/>
            <person name="Hytonen T."/>
            <person name="Andres J."/>
            <person name="Pham M."/>
            <person name="Weisz D."/>
            <person name="Mascagni F."/>
            <person name="Usai G."/>
            <person name="Natali L."/>
            <person name="Bassil N."/>
            <person name="Fernandez G.E."/>
            <person name="Lomsadze A."/>
            <person name="Armour M."/>
            <person name="Olukolu B."/>
            <person name="Poorten T."/>
            <person name="Britton C."/>
            <person name="Davik J."/>
            <person name="Ashrafi H."/>
            <person name="Aiden E.L."/>
            <person name="Borodovsky M."/>
            <person name="Worthington M."/>
        </authorList>
    </citation>
    <scope>NUCLEOTIDE SEQUENCE [LARGE SCALE GENOMIC DNA]</scope>
    <source>
        <strain evidence="2">PI 553951</strain>
    </source>
</reference>
<evidence type="ECO:0000256" key="1">
    <source>
        <dbReference type="SAM" id="MobiDB-lite"/>
    </source>
</evidence>
<dbReference type="PANTHER" id="PTHR36380:SF1">
    <property type="entry name" value="OS01G0755100 PROTEIN"/>
    <property type="match status" value="1"/>
</dbReference>
<sequence>MSDLDFSSPPNKAAKTKERFEEEPSRGSSQGKQDHFKFSFDFNELDNFDLDSTLTIRGKSSKKNQDSSKEVVSDTAGCQGSLIWLKGIHIEESDQQSRIPQTEMSTRTIY</sequence>
<name>A0AAW1YJ37_RUBAR</name>